<protein>
    <submittedName>
        <fullName evidence="1">Uncharacterized protein</fullName>
    </submittedName>
</protein>
<dbReference type="Proteomes" id="UP001363151">
    <property type="component" value="Unassembled WGS sequence"/>
</dbReference>
<accession>A0ABR1G8A9</accession>
<reference evidence="1 2" key="1">
    <citation type="submission" date="2024-03" db="EMBL/GenBank/DDBJ databases">
        <title>Aureococcus anophagefferens CCMP1851 and Kratosvirus quantuckense: Draft genome of a second virus-susceptible host strain in the model system.</title>
        <authorList>
            <person name="Chase E."/>
            <person name="Truchon A.R."/>
            <person name="Schepens W."/>
            <person name="Wilhelm S.W."/>
        </authorList>
    </citation>
    <scope>NUCLEOTIDE SEQUENCE [LARGE SCALE GENOMIC DNA]</scope>
    <source>
        <strain evidence="1 2">CCMP1851</strain>
    </source>
</reference>
<dbReference type="SUPFAM" id="SSF110004">
    <property type="entry name" value="Glycolipid transfer protein, GLTP"/>
    <property type="match status" value="1"/>
</dbReference>
<dbReference type="EMBL" id="JBBJCI010000081">
    <property type="protein sequence ID" value="KAK7249217.1"/>
    <property type="molecule type" value="Genomic_DNA"/>
</dbReference>
<organism evidence="1 2">
    <name type="scientific">Aureococcus anophagefferens</name>
    <name type="common">Harmful bloom alga</name>
    <dbReference type="NCBI Taxonomy" id="44056"/>
    <lineage>
        <taxon>Eukaryota</taxon>
        <taxon>Sar</taxon>
        <taxon>Stramenopiles</taxon>
        <taxon>Ochrophyta</taxon>
        <taxon>Pelagophyceae</taxon>
        <taxon>Pelagomonadales</taxon>
        <taxon>Pelagomonadaceae</taxon>
        <taxon>Aureococcus</taxon>
    </lineage>
</organism>
<dbReference type="GO" id="GO:0005737">
    <property type="term" value="C:cytoplasm"/>
    <property type="evidence" value="ECO:0007669"/>
    <property type="project" value="InterPro"/>
</dbReference>
<dbReference type="InterPro" id="IPR014830">
    <property type="entry name" value="Glycolipid_transfer_prot_dom"/>
</dbReference>
<evidence type="ECO:0000313" key="2">
    <source>
        <dbReference type="Proteomes" id="UP001363151"/>
    </source>
</evidence>
<keyword evidence="2" id="KW-1185">Reference proteome</keyword>
<dbReference type="InterPro" id="IPR036497">
    <property type="entry name" value="GLTP_sf"/>
</dbReference>
<sequence>MLRRFLVASQALAAAANVALAEPPRTCVAPECPFPSSILRESQRHLESAVNYSTSMDVVELARSVEALMPVVDVLASFVAKPLRKDSGNLQRAATSRDIVDLEGLVARERQISGERDSVVATSAYWSYLFLDFFERLLRGVEEQGDAAFDPDVARDDGANAVIRDSAQRAYDAVYAPQHNFLVRKIARGVLSFIPHRERFFVAFGTSGSDRKEWKRALKDELTSFLGALRKCNKRLQDHFATDGIPENL</sequence>
<evidence type="ECO:0000313" key="1">
    <source>
        <dbReference type="EMBL" id="KAK7249217.1"/>
    </source>
</evidence>
<dbReference type="Gene3D" id="1.10.3520.10">
    <property type="entry name" value="Glycolipid transfer protein"/>
    <property type="match status" value="1"/>
</dbReference>
<proteinExistence type="predicted"/>
<comment type="caution">
    <text evidence="1">The sequence shown here is derived from an EMBL/GenBank/DDBJ whole genome shotgun (WGS) entry which is preliminary data.</text>
</comment>
<dbReference type="GO" id="GO:0120013">
    <property type="term" value="F:lipid transfer activity"/>
    <property type="evidence" value="ECO:0007669"/>
    <property type="project" value="InterPro"/>
</dbReference>
<dbReference type="Pfam" id="PF08718">
    <property type="entry name" value="GLTP"/>
    <property type="match status" value="1"/>
</dbReference>
<name>A0ABR1G8A9_AURAN</name>
<dbReference type="KEGG" id="aaf:AURANDRAFT_70983"/>
<gene>
    <name evidence="1" type="ORF">SO694_00046154</name>
</gene>